<dbReference type="RefSeq" id="WP_225417597.1">
    <property type="nucleotide sequence ID" value="NZ_BEXA01000002.1"/>
</dbReference>
<dbReference type="Proteomes" id="UP000286974">
    <property type="component" value="Unassembled WGS sequence"/>
</dbReference>
<dbReference type="EMBL" id="BEXA01000002">
    <property type="protein sequence ID" value="GAY73146.1"/>
    <property type="molecule type" value="Genomic_DNA"/>
</dbReference>
<dbReference type="Pfam" id="PF07314">
    <property type="entry name" value="Lit"/>
    <property type="match status" value="1"/>
</dbReference>
<name>A0A401FLG4_9LACO</name>
<evidence type="ECO:0000313" key="2">
    <source>
        <dbReference type="EMBL" id="GAY73146.1"/>
    </source>
</evidence>
<reference evidence="2 3" key="1">
    <citation type="submission" date="2017-11" db="EMBL/GenBank/DDBJ databases">
        <title>Draft Genome Sequence of Lactobacillus curieae NBRC 111893 isolated from Koso, a Japanese sugar-Vegetable Fermented Beverage.</title>
        <authorList>
            <person name="Chiou T.Y."/>
            <person name="Oshima K."/>
            <person name="Suda W."/>
            <person name="Hattori M."/>
            <person name="Takahashi T."/>
        </authorList>
    </citation>
    <scope>NUCLEOTIDE SEQUENCE [LARGE SCALE GENOMIC DNA]</scope>
    <source>
        <strain evidence="2 3">NBRC111893</strain>
    </source>
</reference>
<organism evidence="2 3">
    <name type="scientific">Lentilactobacillus kosonis</name>
    <dbReference type="NCBI Taxonomy" id="2810561"/>
    <lineage>
        <taxon>Bacteria</taxon>
        <taxon>Bacillati</taxon>
        <taxon>Bacillota</taxon>
        <taxon>Bacilli</taxon>
        <taxon>Lactobacillales</taxon>
        <taxon>Lactobacillaceae</taxon>
        <taxon>Lentilactobacillus</taxon>
    </lineage>
</organism>
<feature type="transmembrane region" description="Helical" evidence="1">
    <location>
        <begin position="91"/>
        <end position="110"/>
    </location>
</feature>
<proteinExistence type="predicted"/>
<feature type="transmembrane region" description="Helical" evidence="1">
    <location>
        <begin position="131"/>
        <end position="154"/>
    </location>
</feature>
<dbReference type="NCBIfam" id="TIGR01906">
    <property type="entry name" value="integ_TIGR01906"/>
    <property type="match status" value="1"/>
</dbReference>
<protein>
    <submittedName>
        <fullName evidence="2">Integral membrane protein</fullName>
    </submittedName>
</protein>
<gene>
    <name evidence="2" type="ORF">NBRC111893_1292</name>
</gene>
<dbReference type="InterPro" id="IPR010178">
    <property type="entry name" value="Lit"/>
</dbReference>
<dbReference type="AlphaFoldDB" id="A0A401FLG4"/>
<feature type="transmembrane region" description="Helical" evidence="1">
    <location>
        <begin position="174"/>
        <end position="196"/>
    </location>
</feature>
<keyword evidence="1" id="KW-1133">Transmembrane helix</keyword>
<feature type="transmembrane region" description="Helical" evidence="1">
    <location>
        <begin position="9"/>
        <end position="34"/>
    </location>
</feature>
<keyword evidence="1" id="KW-0472">Membrane</keyword>
<sequence>MQNISSKQWLIGICIILFSLSLAIFLTVNSVWLFTINMHSQNLDEVTGLSFSQMHQDYVRIVNYLQNPIVSHLKFMYFRSSAAGMLHFRDVRHLIMLNNIVLIILIPLTIKCRRHLLKNNLGWLIMSPIKIAVTVSGMLITLMAINFEQTFIWFHEVLFRNEDWIFDPNKDPVINMLPESLFLQLFLLFFGFVFCFS</sequence>
<evidence type="ECO:0000313" key="3">
    <source>
        <dbReference type="Proteomes" id="UP000286974"/>
    </source>
</evidence>
<comment type="caution">
    <text evidence="2">The sequence shown here is derived from an EMBL/GenBank/DDBJ whole genome shotgun (WGS) entry which is preliminary data.</text>
</comment>
<accession>A0A401FLG4</accession>
<keyword evidence="1" id="KW-0812">Transmembrane</keyword>
<evidence type="ECO:0000256" key="1">
    <source>
        <dbReference type="SAM" id="Phobius"/>
    </source>
</evidence>
<keyword evidence="3" id="KW-1185">Reference proteome</keyword>